<feature type="binding site" evidence="11">
    <location>
        <position position="140"/>
    </location>
    <ligand>
        <name>UDP-alpha-D-glucose</name>
        <dbReference type="ChEBI" id="CHEBI:58885"/>
    </ligand>
</feature>
<evidence type="ECO:0000256" key="10">
    <source>
        <dbReference type="PIRSR" id="PIRSR605150-1"/>
    </source>
</evidence>
<keyword evidence="5 14" id="KW-1133">Transmembrane helix</keyword>
<feature type="transmembrane region" description="Helical" evidence="14">
    <location>
        <begin position="647"/>
        <end position="666"/>
    </location>
</feature>
<dbReference type="Pfam" id="PF03552">
    <property type="entry name" value="Cellulose_synt"/>
    <property type="match status" value="2"/>
</dbReference>
<evidence type="ECO:0000256" key="5">
    <source>
        <dbReference type="ARBA" id="ARBA00022989"/>
    </source>
</evidence>
<sequence length="735" mass="84954">MGSEGYVPLFETKKVKGSVIYKLFAVSIFVGICLIFVYRFSHIPREGEDGRWAWIGLFAAELWFSLFWVCTQALRWNRVYRCTFKDRLSQRYEVEFPRVDIFVCTADPTIEPPMMVINTVLSVLAYDYPTEKLSVYLSDDAGSDITFYALLEASHFAKEWIPYCKKFRVEPRSPEAYFLSISDQNDVNEEAKEFEAIKKLYEDMENRITRAAKRDQLTEEQRSKHKGFSQWDSYSSIRDHDTILQILIDGRDPNARDIEGYPLPTLVYFAREKRPQYPHNFKAGAMNALIRVSGKISNGQIIHNVDCDMYSNNSQSVRNALCFFMDEEKSQEVAFVQFSEGFKNVTKNEIYSSSFRVSIEVEFHGMDGNGGTPYIGSCCFHRRDTLCGRKFDKECTSKWYKENDPESEESSHELEAKSKVLASCTYEENTQWGKETGLKYGTPVEDMITGLSIQCKGWKSVYFNPERKAFIGLVPITLPQILVQHKRWSEGNFLILLSKYNPAWYALGKISLGLQLGYLKWSLWAPSCFATLYYSIIPSLYLLQDISLFPQYSSLWFIPFAYVISAKYSYSLVEFLWSGGTILGWWNEQRIWLYIRISSYLFAFIDAILKTAGFSDEAFAITSKVIDEDVSERYQKEILEFGASSPMFTIITTHALLNFFCFLRVVKKLTMDAADIRYLDRMAMQILLCVVIVLINWPLYQALFFRQDKGKMPSSLTLQSIGFALLACTCFVYLQ</sequence>
<evidence type="ECO:0000256" key="2">
    <source>
        <dbReference type="ARBA" id="ARBA00022676"/>
    </source>
</evidence>
<dbReference type="PANTHER" id="PTHR13301">
    <property type="entry name" value="X-BOX TRANSCRIPTION FACTOR-RELATED"/>
    <property type="match status" value="1"/>
</dbReference>
<accession>A0AA39T2S0</accession>
<feature type="active site" evidence="10">
    <location>
        <position position="140"/>
    </location>
</feature>
<evidence type="ECO:0000256" key="8">
    <source>
        <dbReference type="ARBA" id="ARBA00023316"/>
    </source>
</evidence>
<dbReference type="InterPro" id="IPR005150">
    <property type="entry name" value="Cellulose_synth"/>
</dbReference>
<dbReference type="InterPro" id="IPR029044">
    <property type="entry name" value="Nucleotide-diphossugar_trans"/>
</dbReference>
<feature type="transmembrane region" description="Helical" evidence="14">
    <location>
        <begin position="521"/>
        <end position="543"/>
    </location>
</feature>
<feature type="binding site" evidence="11">
    <location>
        <position position="111"/>
    </location>
    <ligand>
        <name>UDP-alpha-D-glucose</name>
        <dbReference type="ChEBI" id="CHEBI:58885"/>
    </ligand>
</feature>
<reference evidence="15" key="1">
    <citation type="journal article" date="2022" name="Plant J.">
        <title>Strategies of tolerance reflected in two North American maple genomes.</title>
        <authorList>
            <person name="McEvoy S.L."/>
            <person name="Sezen U.U."/>
            <person name="Trouern-Trend A."/>
            <person name="McMahon S.M."/>
            <person name="Schaberg P.G."/>
            <person name="Yang J."/>
            <person name="Wegrzyn J.L."/>
            <person name="Swenson N.G."/>
        </authorList>
    </citation>
    <scope>NUCLEOTIDE SEQUENCE</scope>
    <source>
        <strain evidence="15">NS2018</strain>
    </source>
</reference>
<gene>
    <name evidence="15" type="ORF">LWI29_010628</name>
</gene>
<evidence type="ECO:0000256" key="12">
    <source>
        <dbReference type="PIRSR" id="PIRSR605150-3"/>
    </source>
</evidence>
<feature type="transmembrane region" description="Helical" evidence="14">
    <location>
        <begin position="686"/>
        <end position="704"/>
    </location>
</feature>
<keyword evidence="4 14" id="KW-0812">Transmembrane</keyword>
<feature type="transmembrane region" description="Helical" evidence="14">
    <location>
        <begin position="555"/>
        <end position="579"/>
    </location>
</feature>
<comment type="caution">
    <text evidence="15">The sequence shown here is derived from an EMBL/GenBank/DDBJ whole genome shotgun (WGS) entry which is preliminary data.</text>
</comment>
<feature type="transmembrane region" description="Helical" evidence="14">
    <location>
        <begin position="591"/>
        <end position="609"/>
    </location>
</feature>
<dbReference type="Proteomes" id="UP001168877">
    <property type="component" value="Unassembled WGS sequence"/>
</dbReference>
<feature type="transmembrane region" description="Helical" evidence="14">
    <location>
        <begin position="716"/>
        <end position="734"/>
    </location>
</feature>
<feature type="binding site" evidence="12">
    <location>
        <position position="282"/>
    </location>
    <ligand>
        <name>Mn(2+)</name>
        <dbReference type="ChEBI" id="CHEBI:29035"/>
    </ligand>
</feature>
<feature type="active site" evidence="10">
    <location>
        <position position="446"/>
    </location>
</feature>
<dbReference type="SUPFAM" id="SSF53448">
    <property type="entry name" value="Nucleotide-diphospho-sugar transferases"/>
    <property type="match status" value="1"/>
</dbReference>
<evidence type="ECO:0000256" key="4">
    <source>
        <dbReference type="ARBA" id="ARBA00022692"/>
    </source>
</evidence>
<keyword evidence="2" id="KW-0328">Glycosyltransferase</keyword>
<keyword evidence="8" id="KW-0961">Cell wall biogenesis/degradation</keyword>
<reference evidence="15" key="2">
    <citation type="submission" date="2023-06" db="EMBL/GenBank/DDBJ databases">
        <authorList>
            <person name="Swenson N.G."/>
            <person name="Wegrzyn J.L."/>
            <person name="Mcevoy S.L."/>
        </authorList>
    </citation>
    <scope>NUCLEOTIDE SEQUENCE</scope>
    <source>
        <strain evidence="15">NS2018</strain>
        <tissue evidence="15">Leaf</tissue>
    </source>
</reference>
<dbReference type="GO" id="GO:0071555">
    <property type="term" value="P:cell wall organization"/>
    <property type="evidence" value="ECO:0007669"/>
    <property type="project" value="UniProtKB-KW"/>
</dbReference>
<feature type="binding site" evidence="12">
    <location>
        <position position="306"/>
    </location>
    <ligand>
        <name>Mn(2+)</name>
        <dbReference type="ChEBI" id="CHEBI:29035"/>
    </ligand>
</feature>
<keyword evidence="16" id="KW-1185">Reference proteome</keyword>
<evidence type="ECO:0000256" key="11">
    <source>
        <dbReference type="PIRSR" id="PIRSR605150-2"/>
    </source>
</evidence>
<name>A0AA39T2S0_ACESA</name>
<dbReference type="EMBL" id="JAUESC010000003">
    <property type="protein sequence ID" value="KAK0600003.1"/>
    <property type="molecule type" value="Genomic_DNA"/>
</dbReference>
<evidence type="ECO:0000256" key="7">
    <source>
        <dbReference type="ARBA" id="ARBA00023136"/>
    </source>
</evidence>
<keyword evidence="3" id="KW-0808">Transferase</keyword>
<feature type="transmembrane region" description="Helical" evidence="14">
    <location>
        <begin position="52"/>
        <end position="71"/>
    </location>
</feature>
<comment type="subcellular location">
    <subcellularLocation>
        <location evidence="1">Golgi apparatus membrane</location>
        <topology evidence="1">Multi-pass membrane protein</topology>
    </subcellularLocation>
</comment>
<dbReference type="FunFam" id="3.90.550.10:FF:000138">
    <property type="entry name" value="Cellulose synthase isolog"/>
    <property type="match status" value="1"/>
</dbReference>
<evidence type="ECO:0000313" key="16">
    <source>
        <dbReference type="Proteomes" id="UP001168877"/>
    </source>
</evidence>
<evidence type="ECO:0000256" key="1">
    <source>
        <dbReference type="ARBA" id="ARBA00004653"/>
    </source>
</evidence>
<evidence type="ECO:0000256" key="14">
    <source>
        <dbReference type="SAM" id="Phobius"/>
    </source>
</evidence>
<feature type="transmembrane region" description="Helical" evidence="14">
    <location>
        <begin position="20"/>
        <end position="40"/>
    </location>
</feature>
<comment type="function">
    <text evidence="9">Thought to be a Golgi-localized beta-glycan synthase that polymerize the backbones of noncellulosic polysaccharides (hemicelluloses) of plant cell wall.</text>
</comment>
<protein>
    <recommendedName>
        <fullName evidence="17">Cellulose synthase-like protein E1</fullName>
    </recommendedName>
</protein>
<keyword evidence="7 14" id="KW-0472">Membrane</keyword>
<evidence type="ECO:0008006" key="17">
    <source>
        <dbReference type="Google" id="ProtNLM"/>
    </source>
</evidence>
<dbReference type="AlphaFoldDB" id="A0AA39T2S0"/>
<proteinExistence type="predicted"/>
<evidence type="ECO:0000256" key="3">
    <source>
        <dbReference type="ARBA" id="ARBA00022679"/>
    </source>
</evidence>
<dbReference type="GO" id="GO:0000139">
    <property type="term" value="C:Golgi membrane"/>
    <property type="evidence" value="ECO:0007669"/>
    <property type="project" value="UniProtKB-SubCell"/>
</dbReference>
<dbReference type="Gene3D" id="3.90.550.10">
    <property type="entry name" value="Spore Coat Polysaccharide Biosynthesis Protein SpsA, Chain A"/>
    <property type="match status" value="2"/>
</dbReference>
<evidence type="ECO:0000256" key="6">
    <source>
        <dbReference type="ARBA" id="ARBA00023034"/>
    </source>
</evidence>
<dbReference type="GO" id="GO:0030244">
    <property type="term" value="P:cellulose biosynthetic process"/>
    <property type="evidence" value="ECO:0007669"/>
    <property type="project" value="InterPro"/>
</dbReference>
<evidence type="ECO:0000256" key="9">
    <source>
        <dbReference type="ARBA" id="ARBA00037405"/>
    </source>
</evidence>
<keyword evidence="6" id="KW-0333">Golgi apparatus</keyword>
<keyword evidence="13" id="KW-0175">Coiled coil</keyword>
<evidence type="ECO:0000256" key="13">
    <source>
        <dbReference type="SAM" id="Coils"/>
    </source>
</evidence>
<evidence type="ECO:0000313" key="15">
    <source>
        <dbReference type="EMBL" id="KAK0600003.1"/>
    </source>
</evidence>
<dbReference type="GO" id="GO:0016760">
    <property type="term" value="F:cellulose synthase (UDP-forming) activity"/>
    <property type="evidence" value="ECO:0007669"/>
    <property type="project" value="InterPro"/>
</dbReference>
<organism evidence="15 16">
    <name type="scientific">Acer saccharum</name>
    <name type="common">Sugar maple</name>
    <dbReference type="NCBI Taxonomy" id="4024"/>
    <lineage>
        <taxon>Eukaryota</taxon>
        <taxon>Viridiplantae</taxon>
        <taxon>Streptophyta</taxon>
        <taxon>Embryophyta</taxon>
        <taxon>Tracheophyta</taxon>
        <taxon>Spermatophyta</taxon>
        <taxon>Magnoliopsida</taxon>
        <taxon>eudicotyledons</taxon>
        <taxon>Gunneridae</taxon>
        <taxon>Pentapetalae</taxon>
        <taxon>rosids</taxon>
        <taxon>malvids</taxon>
        <taxon>Sapindales</taxon>
        <taxon>Sapindaceae</taxon>
        <taxon>Hippocastanoideae</taxon>
        <taxon>Acereae</taxon>
        <taxon>Acer</taxon>
    </lineage>
</organism>
<feature type="coiled-coil region" evidence="13">
    <location>
        <begin position="187"/>
        <end position="214"/>
    </location>
</feature>